<dbReference type="EMBL" id="JADXDR010000019">
    <property type="protein sequence ID" value="KAI7845296.1"/>
    <property type="molecule type" value="Genomic_DNA"/>
</dbReference>
<evidence type="ECO:0000256" key="1">
    <source>
        <dbReference type="SAM" id="MobiDB-lite"/>
    </source>
</evidence>
<keyword evidence="2" id="KW-0732">Signal</keyword>
<dbReference type="AlphaFoldDB" id="A0AAD5DZL5"/>
<organism evidence="3 4">
    <name type="scientific">Chlorella ohadii</name>
    <dbReference type="NCBI Taxonomy" id="2649997"/>
    <lineage>
        <taxon>Eukaryota</taxon>
        <taxon>Viridiplantae</taxon>
        <taxon>Chlorophyta</taxon>
        <taxon>core chlorophytes</taxon>
        <taxon>Trebouxiophyceae</taxon>
        <taxon>Chlorellales</taxon>
        <taxon>Chlorellaceae</taxon>
        <taxon>Chlorella clade</taxon>
        <taxon>Chlorella</taxon>
    </lineage>
</organism>
<protein>
    <submittedName>
        <fullName evidence="3">Uncharacterized protein</fullName>
    </submittedName>
</protein>
<evidence type="ECO:0000313" key="4">
    <source>
        <dbReference type="Proteomes" id="UP001205105"/>
    </source>
</evidence>
<comment type="caution">
    <text evidence="3">The sequence shown here is derived from an EMBL/GenBank/DDBJ whole genome shotgun (WGS) entry which is preliminary data.</text>
</comment>
<dbReference type="Proteomes" id="UP001205105">
    <property type="component" value="Unassembled WGS sequence"/>
</dbReference>
<sequence>MRRLGLAAALCCLLLAARCAAAQDMPDSAAEVAASAPATDPTPGGNQTVTGAGSGGAATGSVCNPASLNSSKPVPCTDEQEADAINDLLIDTPSSSDPLAAVFDTSVCDPADPEGYTQAVDLADTSLLEVVIAVSDDFLMAAGNDSYWMTACEGDFTHDPFNACQVPRSLSAPLEEPTLYKVQLKLSCAEGLNDTVALEATAALGPAPDGNLTVSAITWKQIPLPGVGQ</sequence>
<evidence type="ECO:0000313" key="3">
    <source>
        <dbReference type="EMBL" id="KAI7845296.1"/>
    </source>
</evidence>
<feature type="chain" id="PRO_5042002831" evidence="2">
    <location>
        <begin position="23"/>
        <end position="229"/>
    </location>
</feature>
<accession>A0AAD5DZL5</accession>
<evidence type="ECO:0000256" key="2">
    <source>
        <dbReference type="SAM" id="SignalP"/>
    </source>
</evidence>
<proteinExistence type="predicted"/>
<reference evidence="3" key="1">
    <citation type="submission" date="2020-11" db="EMBL/GenBank/DDBJ databases">
        <title>Chlorella ohadii genome sequencing and assembly.</title>
        <authorList>
            <person name="Murik O."/>
            <person name="Treves H."/>
            <person name="Kedem I."/>
            <person name="Shotland Y."/>
            <person name="Kaplan A."/>
        </authorList>
    </citation>
    <scope>NUCLEOTIDE SEQUENCE</scope>
    <source>
        <strain evidence="3">1</strain>
    </source>
</reference>
<gene>
    <name evidence="3" type="ORF">COHA_001139</name>
</gene>
<name>A0AAD5DZL5_9CHLO</name>
<feature type="region of interest" description="Disordered" evidence="1">
    <location>
        <begin position="32"/>
        <end position="56"/>
    </location>
</feature>
<feature type="signal peptide" evidence="2">
    <location>
        <begin position="1"/>
        <end position="22"/>
    </location>
</feature>
<keyword evidence="4" id="KW-1185">Reference proteome</keyword>